<organism evidence="11 12">
    <name type="scientific">Marinospirillum insulare</name>
    <dbReference type="NCBI Taxonomy" id="217169"/>
    <lineage>
        <taxon>Bacteria</taxon>
        <taxon>Pseudomonadati</taxon>
        <taxon>Pseudomonadota</taxon>
        <taxon>Gammaproteobacteria</taxon>
        <taxon>Oceanospirillales</taxon>
        <taxon>Oceanospirillaceae</taxon>
        <taxon>Marinospirillum</taxon>
    </lineage>
</organism>
<dbReference type="PIRSF" id="PIRSF006076">
    <property type="entry name" value="OM_assembly_OMP85"/>
    <property type="match status" value="1"/>
</dbReference>
<evidence type="ECO:0000256" key="6">
    <source>
        <dbReference type="ARBA" id="ARBA00023136"/>
    </source>
</evidence>
<dbReference type="Gene3D" id="2.40.160.50">
    <property type="entry name" value="membrane protein fhac: a member of the omp85/tpsb transporter family"/>
    <property type="match status" value="1"/>
</dbReference>
<evidence type="ECO:0000256" key="8">
    <source>
        <dbReference type="HAMAP-Rule" id="MF_01430"/>
    </source>
</evidence>
<protein>
    <recommendedName>
        <fullName evidence="8 9">Outer membrane protein assembly factor BamA</fullName>
    </recommendedName>
</protein>
<feature type="domain" description="POTRA" evidence="10">
    <location>
        <begin position="31"/>
        <end position="98"/>
    </location>
</feature>
<evidence type="ECO:0000259" key="10">
    <source>
        <dbReference type="PROSITE" id="PS51779"/>
    </source>
</evidence>
<keyword evidence="3 8" id="KW-0812">Transmembrane</keyword>
<comment type="subcellular location">
    <subcellularLocation>
        <location evidence="8">Cell outer membrane</location>
    </subcellularLocation>
    <subcellularLocation>
        <location evidence="1">Membrane</location>
    </subcellularLocation>
</comment>
<sequence length="790" mass="89095" precursor="true">MKFRNPFFLIKYLVFSLAFVSCFSLQAAEVFQIEDLRIEGLQRVSPGTVFSQLPLQTDEPISLEQITQASKQLFTTGLFDDVAVYTEKEQLILRVKERPTLQKLEIEGNKKVSSEDLTKGLSQAGLEEGQIFQRSTLDQIKLELERMYHAQGRYSAKITSEVEELPRNRVAIKIKINEGSVAAIRRINLVGNQNYSNQELLKHFELNETKGWTLFNSADQYSREKLAGDLESLRSWYLDNGYLRFNIESTQVSISPNRQDIFITINVFEGDQYKVSDVELAGELILEEEQLNPYIFLKSGDTFSRSAMTASSEGVRRRLGIEGYTFAEVNGRPDIDDDKKEVKLIFLVDPGRRSYVRKINFAGNISTKDEVLRREMLQLEGASANTDLIKQSKEQLDRLGFFSSVNVENQPSATNPDLIDVNYTVEEQPSGSISASVGYSQSSGVVYGAALSQNNFLGTGNIVSFGANRSDFRTSYNFSYLNPYYTIDGVSRGFNLFYRETDFDEDYGISSYATDAYGANVTYGYPISRNSRLSLSLGFDNTTVQAEKYQNIILLDDIRAFNEEHGLEFFNYRVTGRWTRNLLNRGILATNGSYQSFSLELAAPGSDYQFYKANYRGQKYFKLADNWSLKFRTDLGYGDGLGSEYKQLPFYENYFSGGLSSVRGYRSNSLGQRSTQTFNGVQSKTSNALGGNILMEGSAELIFPLPFIEDQRSMQTSLFLDGGSVYTSRCFSNNPSCTKGVDLDELRYSVGISLTWLTAIGPLAFSIAEPLNDGPDDRTEFFQFSLGQTF</sequence>
<keyword evidence="7 8" id="KW-0998">Cell outer membrane</keyword>
<dbReference type="PANTHER" id="PTHR12815:SF23">
    <property type="entry name" value="OUTER MEMBRANE PROTEIN ASSEMBLY FACTOR BAMA"/>
    <property type="match status" value="1"/>
</dbReference>
<feature type="signal peptide" evidence="8">
    <location>
        <begin position="1"/>
        <end position="27"/>
    </location>
</feature>
<dbReference type="NCBIfam" id="TIGR03303">
    <property type="entry name" value="OM_YaeT"/>
    <property type="match status" value="1"/>
</dbReference>
<dbReference type="Pfam" id="PF07244">
    <property type="entry name" value="POTRA"/>
    <property type="match status" value="4"/>
</dbReference>
<keyword evidence="12" id="KW-1185">Reference proteome</keyword>
<comment type="subunit">
    <text evidence="8">Part of the Bam complex.</text>
</comment>
<dbReference type="InterPro" id="IPR000184">
    <property type="entry name" value="Bac_surfAg_D15"/>
</dbReference>
<feature type="domain" description="POTRA" evidence="10">
    <location>
        <begin position="354"/>
        <end position="428"/>
    </location>
</feature>
<dbReference type="PROSITE" id="PS51257">
    <property type="entry name" value="PROKAR_LIPOPROTEIN"/>
    <property type="match status" value="1"/>
</dbReference>
<dbReference type="Proteomes" id="UP001156682">
    <property type="component" value="Unassembled WGS sequence"/>
</dbReference>
<evidence type="ECO:0000256" key="7">
    <source>
        <dbReference type="ARBA" id="ARBA00023237"/>
    </source>
</evidence>
<dbReference type="InterPro" id="IPR039910">
    <property type="entry name" value="D15-like"/>
</dbReference>
<keyword evidence="5 8" id="KW-0677">Repeat</keyword>
<evidence type="ECO:0000256" key="5">
    <source>
        <dbReference type="ARBA" id="ARBA00022737"/>
    </source>
</evidence>
<dbReference type="HAMAP" id="MF_01430">
    <property type="entry name" value="OM_assembly_BamA"/>
    <property type="match status" value="1"/>
</dbReference>
<keyword evidence="2 8" id="KW-1134">Transmembrane beta strand</keyword>
<evidence type="ECO:0000313" key="11">
    <source>
        <dbReference type="EMBL" id="GLR63674.1"/>
    </source>
</evidence>
<dbReference type="InterPro" id="IPR034746">
    <property type="entry name" value="POTRA"/>
</dbReference>
<gene>
    <name evidence="11" type="primary">opr86</name>
    <name evidence="8" type="synonym">bamA</name>
    <name evidence="11" type="ORF">GCM10007878_11090</name>
</gene>
<dbReference type="PANTHER" id="PTHR12815">
    <property type="entry name" value="SORTING AND ASSEMBLY MACHINERY SAMM50 PROTEIN FAMILY MEMBER"/>
    <property type="match status" value="1"/>
</dbReference>
<dbReference type="EMBL" id="BSOR01000016">
    <property type="protein sequence ID" value="GLR63674.1"/>
    <property type="molecule type" value="Genomic_DNA"/>
</dbReference>
<evidence type="ECO:0000256" key="4">
    <source>
        <dbReference type="ARBA" id="ARBA00022729"/>
    </source>
</evidence>
<dbReference type="InterPro" id="IPR010827">
    <property type="entry name" value="BamA/TamA_POTRA"/>
</dbReference>
<evidence type="ECO:0000256" key="2">
    <source>
        <dbReference type="ARBA" id="ARBA00022452"/>
    </source>
</evidence>
<comment type="caution">
    <text evidence="11">The sequence shown here is derived from an EMBL/GenBank/DDBJ whole genome shotgun (WGS) entry which is preliminary data.</text>
</comment>
<dbReference type="Pfam" id="PF01103">
    <property type="entry name" value="Omp85"/>
    <property type="match status" value="1"/>
</dbReference>
<evidence type="ECO:0000256" key="1">
    <source>
        <dbReference type="ARBA" id="ARBA00004370"/>
    </source>
</evidence>
<keyword evidence="4 8" id="KW-0732">Signal</keyword>
<feature type="domain" description="POTRA" evidence="10">
    <location>
        <begin position="182"/>
        <end position="270"/>
    </location>
</feature>
<proteinExistence type="inferred from homology"/>
<evidence type="ECO:0000256" key="9">
    <source>
        <dbReference type="NCBIfam" id="TIGR03303"/>
    </source>
</evidence>
<feature type="domain" description="POTRA" evidence="10">
    <location>
        <begin position="99"/>
        <end position="179"/>
    </location>
</feature>
<comment type="function">
    <text evidence="8">Part of the outer membrane protein assembly complex, which is involved in assembly and insertion of beta-barrel proteins into the outer membrane.</text>
</comment>
<keyword evidence="6 8" id="KW-0472">Membrane</keyword>
<reference evidence="12" key="1">
    <citation type="journal article" date="2019" name="Int. J. Syst. Evol. Microbiol.">
        <title>The Global Catalogue of Microorganisms (GCM) 10K type strain sequencing project: providing services to taxonomists for standard genome sequencing and annotation.</title>
        <authorList>
            <consortium name="The Broad Institute Genomics Platform"/>
            <consortium name="The Broad Institute Genome Sequencing Center for Infectious Disease"/>
            <person name="Wu L."/>
            <person name="Ma J."/>
        </authorList>
    </citation>
    <scope>NUCLEOTIDE SEQUENCE [LARGE SCALE GENOMIC DNA]</scope>
    <source>
        <strain evidence="12">NBRC 100033</strain>
    </source>
</reference>
<dbReference type="InterPro" id="IPR023707">
    <property type="entry name" value="OM_assembly_BamA"/>
</dbReference>
<evidence type="ECO:0000313" key="12">
    <source>
        <dbReference type="Proteomes" id="UP001156682"/>
    </source>
</evidence>
<comment type="similarity">
    <text evidence="8">Belongs to the BamA family.</text>
</comment>
<feature type="chain" id="PRO_5044921123" description="Outer membrane protein assembly factor BamA" evidence="8">
    <location>
        <begin position="28"/>
        <end position="790"/>
    </location>
</feature>
<evidence type="ECO:0000256" key="3">
    <source>
        <dbReference type="ARBA" id="ARBA00022692"/>
    </source>
</evidence>
<dbReference type="PROSITE" id="PS51779">
    <property type="entry name" value="POTRA"/>
    <property type="match status" value="4"/>
</dbReference>
<name>A0ABQ6A0L5_9GAMM</name>
<accession>A0ABQ6A0L5</accession>
<dbReference type="Gene3D" id="3.10.20.310">
    <property type="entry name" value="membrane protein fhac"/>
    <property type="match status" value="5"/>
</dbReference>